<keyword evidence="4 8" id="KW-0540">Nuclease</keyword>
<dbReference type="PROSITE" id="PS00127">
    <property type="entry name" value="RNASE_PANCREATIC"/>
    <property type="match status" value="1"/>
</dbReference>
<feature type="chain" id="PRO_5034515496" description="Ribonuclease A-domain domain-containing protein" evidence="8">
    <location>
        <begin position="21"/>
        <end position="141"/>
    </location>
</feature>
<dbReference type="Proteomes" id="UP000694560">
    <property type="component" value="Unplaced"/>
</dbReference>
<dbReference type="AlphaFoldDB" id="A0A8C5TV81"/>
<evidence type="ECO:0000256" key="5">
    <source>
        <dbReference type="ARBA" id="ARBA00022759"/>
    </source>
</evidence>
<evidence type="ECO:0000256" key="8">
    <source>
        <dbReference type="RuleBase" id="RU000651"/>
    </source>
</evidence>
<keyword evidence="5 8" id="KW-0255">Endonuclease</keyword>
<proteinExistence type="inferred from homology"/>
<keyword evidence="8" id="KW-0732">Signal</keyword>
<dbReference type="Ensembl" id="ENSMCST00000012845.1">
    <property type="protein sequence ID" value="ENSMCSP00000012520.1"/>
    <property type="gene ID" value="ENSMCSG00000008866.1"/>
</dbReference>
<feature type="signal peptide" evidence="8">
    <location>
        <begin position="1"/>
        <end position="20"/>
    </location>
</feature>
<dbReference type="InterPro" id="IPR023412">
    <property type="entry name" value="RNaseA_domain"/>
</dbReference>
<evidence type="ECO:0000256" key="3">
    <source>
        <dbReference type="ARBA" id="ARBA00022525"/>
    </source>
</evidence>
<dbReference type="SMART" id="SM00092">
    <property type="entry name" value="RNAse_Pc"/>
    <property type="match status" value="1"/>
</dbReference>
<reference evidence="10" key="2">
    <citation type="submission" date="2025-09" db="UniProtKB">
        <authorList>
            <consortium name="Ensembl"/>
        </authorList>
    </citation>
    <scope>IDENTIFICATION</scope>
</reference>
<protein>
    <recommendedName>
        <fullName evidence="9">Ribonuclease A-domain domain-containing protein</fullName>
    </recommendedName>
</protein>
<evidence type="ECO:0000259" key="9">
    <source>
        <dbReference type="SMART" id="SM00092"/>
    </source>
</evidence>
<dbReference type="InterPro" id="IPR036816">
    <property type="entry name" value="RNaseA-like_dom_sf"/>
</dbReference>
<keyword evidence="7" id="KW-1015">Disulfide bond</keyword>
<dbReference type="GO" id="GO:0005576">
    <property type="term" value="C:extracellular region"/>
    <property type="evidence" value="ECO:0007669"/>
    <property type="project" value="UniProtKB-SubCell"/>
</dbReference>
<organism evidence="10 11">
    <name type="scientific">Malurus cyaneus samueli</name>
    <dbReference type="NCBI Taxonomy" id="2593467"/>
    <lineage>
        <taxon>Eukaryota</taxon>
        <taxon>Metazoa</taxon>
        <taxon>Chordata</taxon>
        <taxon>Craniata</taxon>
        <taxon>Vertebrata</taxon>
        <taxon>Euteleostomi</taxon>
        <taxon>Archelosauria</taxon>
        <taxon>Archosauria</taxon>
        <taxon>Dinosauria</taxon>
        <taxon>Saurischia</taxon>
        <taxon>Theropoda</taxon>
        <taxon>Coelurosauria</taxon>
        <taxon>Aves</taxon>
        <taxon>Neognathae</taxon>
        <taxon>Neoaves</taxon>
        <taxon>Telluraves</taxon>
        <taxon>Australaves</taxon>
        <taxon>Passeriformes</taxon>
        <taxon>Meliphagoidea</taxon>
        <taxon>Maluridae</taxon>
        <taxon>Malurus</taxon>
    </lineage>
</organism>
<comment type="similarity">
    <text evidence="2 8">Belongs to the pancreatic ribonuclease family.</text>
</comment>
<dbReference type="InterPro" id="IPR001427">
    <property type="entry name" value="RNaseA"/>
</dbReference>
<dbReference type="GO" id="GO:0004540">
    <property type="term" value="F:RNA nuclease activity"/>
    <property type="evidence" value="ECO:0007669"/>
    <property type="project" value="TreeGrafter"/>
</dbReference>
<reference evidence="10" key="1">
    <citation type="submission" date="2025-08" db="UniProtKB">
        <authorList>
            <consortium name="Ensembl"/>
        </authorList>
    </citation>
    <scope>IDENTIFICATION</scope>
</reference>
<dbReference type="InterPro" id="IPR023411">
    <property type="entry name" value="RNaseA_AS"/>
</dbReference>
<sequence>MAGWVLWVTLVLAALPGVLGETRYEKFLRQHHDDPRTDLSDRTYCNIMMARRRVTGRSGPCKTFNTFVHEPEEDLVALCPRDAIPGHLYTSPTALRVSDCKHRGRNEQPPCNYRLISGTRRVAVACEGGRPVHLQSLPHAS</sequence>
<keyword evidence="6 8" id="KW-0378">Hydrolase</keyword>
<dbReference type="GO" id="GO:0050830">
    <property type="term" value="P:defense response to Gram-positive bacterium"/>
    <property type="evidence" value="ECO:0007669"/>
    <property type="project" value="TreeGrafter"/>
</dbReference>
<comment type="subcellular location">
    <subcellularLocation>
        <location evidence="1">Secreted</location>
    </subcellularLocation>
</comment>
<evidence type="ECO:0000256" key="7">
    <source>
        <dbReference type="ARBA" id="ARBA00023157"/>
    </source>
</evidence>
<dbReference type="GO" id="GO:0003676">
    <property type="term" value="F:nucleic acid binding"/>
    <property type="evidence" value="ECO:0007669"/>
    <property type="project" value="InterPro"/>
</dbReference>
<dbReference type="GO" id="GO:0004519">
    <property type="term" value="F:endonuclease activity"/>
    <property type="evidence" value="ECO:0007669"/>
    <property type="project" value="UniProtKB-KW"/>
</dbReference>
<evidence type="ECO:0000313" key="10">
    <source>
        <dbReference type="Ensembl" id="ENSMCSP00000012520.1"/>
    </source>
</evidence>
<dbReference type="Gene3D" id="3.10.130.10">
    <property type="entry name" value="Ribonuclease A-like domain"/>
    <property type="match status" value="1"/>
</dbReference>
<accession>A0A8C5TV81</accession>
<dbReference type="PRINTS" id="PR00794">
    <property type="entry name" value="RIBONUCLEASE"/>
</dbReference>
<dbReference type="CDD" id="cd06265">
    <property type="entry name" value="RNase_A_canonical"/>
    <property type="match status" value="1"/>
</dbReference>
<feature type="domain" description="Ribonuclease A-domain" evidence="9">
    <location>
        <begin position="20"/>
        <end position="138"/>
    </location>
</feature>
<keyword evidence="11" id="KW-1185">Reference proteome</keyword>
<dbReference type="Pfam" id="PF00074">
    <property type="entry name" value="RnaseA"/>
    <property type="match status" value="1"/>
</dbReference>
<evidence type="ECO:0000256" key="6">
    <source>
        <dbReference type="ARBA" id="ARBA00022801"/>
    </source>
</evidence>
<evidence type="ECO:0000313" key="11">
    <source>
        <dbReference type="Proteomes" id="UP000694560"/>
    </source>
</evidence>
<keyword evidence="3" id="KW-0964">Secreted</keyword>
<dbReference type="PANTHER" id="PTHR11437:SF10">
    <property type="entry name" value="ANGIOGENIN-RELATED"/>
    <property type="match status" value="1"/>
</dbReference>
<evidence type="ECO:0000256" key="1">
    <source>
        <dbReference type="ARBA" id="ARBA00004613"/>
    </source>
</evidence>
<dbReference type="GO" id="GO:0016787">
    <property type="term" value="F:hydrolase activity"/>
    <property type="evidence" value="ECO:0007669"/>
    <property type="project" value="UniProtKB-KW"/>
</dbReference>
<name>A0A8C5TV81_9PASS</name>
<evidence type="ECO:0000256" key="4">
    <source>
        <dbReference type="ARBA" id="ARBA00022722"/>
    </source>
</evidence>
<dbReference type="PANTHER" id="PTHR11437">
    <property type="entry name" value="RIBONUCLEASE"/>
    <property type="match status" value="1"/>
</dbReference>
<evidence type="ECO:0000256" key="2">
    <source>
        <dbReference type="ARBA" id="ARBA00005600"/>
    </source>
</evidence>
<dbReference type="SUPFAM" id="SSF54076">
    <property type="entry name" value="RNase A-like"/>
    <property type="match status" value="1"/>
</dbReference>
<dbReference type="OrthoDB" id="8573660at2759"/>